<reference evidence="5" key="1">
    <citation type="submission" date="2023-02" db="EMBL/GenBank/DDBJ databases">
        <title>Nocardiopsis ansamitocini NBRC 112285.</title>
        <authorList>
            <person name="Ichikawa N."/>
            <person name="Sato H."/>
            <person name="Tonouchi N."/>
        </authorList>
    </citation>
    <scope>NUCLEOTIDE SEQUENCE</scope>
    <source>
        <strain evidence="5">NBRC 112285</strain>
    </source>
</reference>
<keyword evidence="1" id="KW-0805">Transcription regulation</keyword>
<keyword evidence="6" id="KW-1185">Reference proteome</keyword>
<dbReference type="PANTHER" id="PTHR43537:SF44">
    <property type="entry name" value="GNTR FAMILY REGULATORY PROTEIN"/>
    <property type="match status" value="1"/>
</dbReference>
<protein>
    <submittedName>
        <fullName evidence="5">GntR family transcriptional regulator</fullName>
    </submittedName>
</protein>
<dbReference type="SMART" id="SM00345">
    <property type="entry name" value="HTH_GNTR"/>
    <property type="match status" value="1"/>
</dbReference>
<evidence type="ECO:0000256" key="2">
    <source>
        <dbReference type="ARBA" id="ARBA00023125"/>
    </source>
</evidence>
<dbReference type="CDD" id="cd07377">
    <property type="entry name" value="WHTH_GntR"/>
    <property type="match status" value="1"/>
</dbReference>
<dbReference type="GO" id="GO:0003677">
    <property type="term" value="F:DNA binding"/>
    <property type="evidence" value="ECO:0007669"/>
    <property type="project" value="UniProtKB-KW"/>
</dbReference>
<dbReference type="EMBL" id="BSQG01000010">
    <property type="protein sequence ID" value="GLU49978.1"/>
    <property type="molecule type" value="Genomic_DNA"/>
</dbReference>
<feature type="domain" description="HTH gntR-type" evidence="4">
    <location>
        <begin position="7"/>
        <end position="74"/>
    </location>
</feature>
<dbReference type="SUPFAM" id="SSF46785">
    <property type="entry name" value="Winged helix' DNA-binding domain"/>
    <property type="match status" value="1"/>
</dbReference>
<dbReference type="InterPro" id="IPR011711">
    <property type="entry name" value="GntR_C"/>
</dbReference>
<keyword evidence="3" id="KW-0804">Transcription</keyword>
<evidence type="ECO:0000313" key="5">
    <source>
        <dbReference type="EMBL" id="GLU49978.1"/>
    </source>
</evidence>
<dbReference type="Gene3D" id="1.20.120.530">
    <property type="entry name" value="GntR ligand-binding domain-like"/>
    <property type="match status" value="1"/>
</dbReference>
<dbReference type="InterPro" id="IPR036388">
    <property type="entry name" value="WH-like_DNA-bd_sf"/>
</dbReference>
<comment type="caution">
    <text evidence="5">The sequence shown here is derived from an EMBL/GenBank/DDBJ whole genome shotgun (WGS) entry which is preliminary data.</text>
</comment>
<dbReference type="SMART" id="SM00895">
    <property type="entry name" value="FCD"/>
    <property type="match status" value="1"/>
</dbReference>
<accession>A0A9W6PAG7</accession>
<dbReference type="Pfam" id="PF00392">
    <property type="entry name" value="GntR"/>
    <property type="match status" value="1"/>
</dbReference>
<dbReference type="Gene3D" id="1.10.10.10">
    <property type="entry name" value="Winged helix-like DNA-binding domain superfamily/Winged helix DNA-binding domain"/>
    <property type="match status" value="1"/>
</dbReference>
<organism evidence="5 6">
    <name type="scientific">Nocardiopsis ansamitocini</name>
    <dbReference type="NCBI Taxonomy" id="1670832"/>
    <lineage>
        <taxon>Bacteria</taxon>
        <taxon>Bacillati</taxon>
        <taxon>Actinomycetota</taxon>
        <taxon>Actinomycetes</taxon>
        <taxon>Streptosporangiales</taxon>
        <taxon>Nocardiopsidaceae</taxon>
        <taxon>Nocardiopsis</taxon>
    </lineage>
</organism>
<dbReference type="InterPro" id="IPR036390">
    <property type="entry name" value="WH_DNA-bd_sf"/>
</dbReference>
<dbReference type="AlphaFoldDB" id="A0A9W6PAG7"/>
<evidence type="ECO:0000256" key="3">
    <source>
        <dbReference type="ARBA" id="ARBA00023163"/>
    </source>
</evidence>
<dbReference type="Proteomes" id="UP001165092">
    <property type="component" value="Unassembled WGS sequence"/>
</dbReference>
<name>A0A9W6PAG7_9ACTN</name>
<keyword evidence="2" id="KW-0238">DNA-binding</keyword>
<dbReference type="GO" id="GO:0003700">
    <property type="term" value="F:DNA-binding transcription factor activity"/>
    <property type="evidence" value="ECO:0007669"/>
    <property type="project" value="InterPro"/>
</dbReference>
<dbReference type="PANTHER" id="PTHR43537">
    <property type="entry name" value="TRANSCRIPTIONAL REGULATOR, GNTR FAMILY"/>
    <property type="match status" value="1"/>
</dbReference>
<proteinExistence type="predicted"/>
<gene>
    <name evidence="5" type="ORF">Nans01_43290</name>
</gene>
<evidence type="ECO:0000256" key="1">
    <source>
        <dbReference type="ARBA" id="ARBA00023015"/>
    </source>
</evidence>
<evidence type="ECO:0000259" key="4">
    <source>
        <dbReference type="PROSITE" id="PS50949"/>
    </source>
</evidence>
<dbReference type="RefSeq" id="WP_285761518.1">
    <property type="nucleotide sequence ID" value="NZ_BSQG01000010.1"/>
</dbReference>
<dbReference type="InterPro" id="IPR008920">
    <property type="entry name" value="TF_FadR/GntR_C"/>
</dbReference>
<sequence>MAAYVGRGVHGQTVRLLGTRVLAGELREGDTIDLGALSTELDLSLTAIREAIKVLAAKGLVDSRQKKGTFVRPRAQWNLLDPDVVSWQVAAGAADTFFRDLAELRAAIEPAAARLAAQRRTDEDVVVLRAAIDRIAASVRGTAEEETAADLAWHRAMLAATHNEMFTRTDVFFAAGLSERDRLVHGAVHDDPVPSHSAVTEAVAAGDPGAAEAAMRALLDKAETDLRRATAMNRRAHDDHERGSTA</sequence>
<dbReference type="SUPFAM" id="SSF48008">
    <property type="entry name" value="GntR ligand-binding domain-like"/>
    <property type="match status" value="1"/>
</dbReference>
<evidence type="ECO:0000313" key="6">
    <source>
        <dbReference type="Proteomes" id="UP001165092"/>
    </source>
</evidence>
<dbReference type="InterPro" id="IPR000524">
    <property type="entry name" value="Tscrpt_reg_HTH_GntR"/>
</dbReference>
<dbReference type="Pfam" id="PF07729">
    <property type="entry name" value="FCD"/>
    <property type="match status" value="1"/>
</dbReference>
<dbReference type="PROSITE" id="PS50949">
    <property type="entry name" value="HTH_GNTR"/>
    <property type="match status" value="1"/>
</dbReference>